<feature type="transmembrane region" description="Helical" evidence="2">
    <location>
        <begin position="119"/>
        <end position="140"/>
    </location>
</feature>
<dbReference type="RefSeq" id="WP_174495922.1">
    <property type="nucleotide sequence ID" value="NZ_CADDWK010000005.1"/>
</dbReference>
<evidence type="ECO:0000259" key="3">
    <source>
        <dbReference type="SMART" id="SM00829"/>
    </source>
</evidence>
<dbReference type="EMBL" id="JACHGH010000005">
    <property type="protein sequence ID" value="MBB6453733.1"/>
    <property type="molecule type" value="Genomic_DNA"/>
</dbReference>
<feature type="transmembrane region" description="Helical" evidence="2">
    <location>
        <begin position="152"/>
        <end position="169"/>
    </location>
</feature>
<dbReference type="AlphaFoldDB" id="A0A841Q5U8"/>
<dbReference type="SUPFAM" id="SSF51735">
    <property type="entry name" value="NAD(P)-binding Rossmann-fold domains"/>
    <property type="match status" value="1"/>
</dbReference>
<dbReference type="Gene3D" id="3.40.50.720">
    <property type="entry name" value="NAD(P)-binding Rossmann-like Domain"/>
    <property type="match status" value="1"/>
</dbReference>
<name>A0A841Q5U8_9BACI</name>
<dbReference type="Pfam" id="PF16884">
    <property type="entry name" value="ADH_N_2"/>
    <property type="match status" value="1"/>
</dbReference>
<protein>
    <recommendedName>
        <fullName evidence="3">Enoyl reductase (ER) domain-containing protein</fullName>
    </recommendedName>
</protein>
<sequence>MVQDLQNRQILLKERPQGMPTEDTFEYRDIPVDAPGEGQVVVKTMYLSVDPYMRGRMSNLKSYVEPFEVNNVISGGIVGEVVESKSDRFSVGDKITGMLGWQLYNTVDARLVRKVDEAIAPLSAYLGVLGLTGLTAYFGLLDIGKPQEGETVVVSGAAGAVGMVVGQIAKIRGARVVGIAGSDRKIEVLKDLGFDEAVNYKTEDSLYKALKQACPNGVDVYFDNVGGPVSDKVMNLLNDFARVPICGAISAYNITSPDQDMGQRIQPKLIKSRALMKGFIVSDYSKFFKEASVDLAKWLSEGKLKYEETIVEGFENVPQAFLGLFKGENIGKQIVKVNS</sequence>
<dbReference type="InterPro" id="IPR045010">
    <property type="entry name" value="MDR_fam"/>
</dbReference>
<dbReference type="CDD" id="cd05288">
    <property type="entry name" value="PGDH"/>
    <property type="match status" value="1"/>
</dbReference>
<evidence type="ECO:0000313" key="4">
    <source>
        <dbReference type="EMBL" id="MBB6453733.1"/>
    </source>
</evidence>
<dbReference type="SMART" id="SM00829">
    <property type="entry name" value="PKS_ER"/>
    <property type="match status" value="1"/>
</dbReference>
<keyword evidence="2" id="KW-0812">Transmembrane</keyword>
<keyword evidence="2" id="KW-0472">Membrane</keyword>
<keyword evidence="1" id="KW-0560">Oxidoreductase</keyword>
<keyword evidence="5" id="KW-1185">Reference proteome</keyword>
<gene>
    <name evidence="4" type="ORF">HNQ94_002182</name>
</gene>
<dbReference type="Gene3D" id="3.90.180.10">
    <property type="entry name" value="Medium-chain alcohol dehydrogenases, catalytic domain"/>
    <property type="match status" value="1"/>
</dbReference>
<dbReference type="FunFam" id="3.40.50.720:FF:000121">
    <property type="entry name" value="Prostaglandin reductase 2"/>
    <property type="match status" value="1"/>
</dbReference>
<feature type="domain" description="Enoyl reductase (ER)" evidence="3">
    <location>
        <begin position="21"/>
        <end position="335"/>
    </location>
</feature>
<dbReference type="InterPro" id="IPR020843">
    <property type="entry name" value="ER"/>
</dbReference>
<dbReference type="Pfam" id="PF00107">
    <property type="entry name" value="ADH_zinc_N"/>
    <property type="match status" value="1"/>
</dbReference>
<dbReference type="PANTHER" id="PTHR43205">
    <property type="entry name" value="PROSTAGLANDIN REDUCTASE"/>
    <property type="match status" value="1"/>
</dbReference>
<dbReference type="InterPro" id="IPR011032">
    <property type="entry name" value="GroES-like_sf"/>
</dbReference>
<dbReference type="SUPFAM" id="SSF50129">
    <property type="entry name" value="GroES-like"/>
    <property type="match status" value="2"/>
</dbReference>
<accession>A0A841Q5U8</accession>
<evidence type="ECO:0000256" key="1">
    <source>
        <dbReference type="ARBA" id="ARBA00023002"/>
    </source>
</evidence>
<dbReference type="GO" id="GO:0016628">
    <property type="term" value="F:oxidoreductase activity, acting on the CH-CH group of donors, NAD or NADP as acceptor"/>
    <property type="evidence" value="ECO:0007669"/>
    <property type="project" value="InterPro"/>
</dbReference>
<dbReference type="InterPro" id="IPR041694">
    <property type="entry name" value="ADH_N_2"/>
</dbReference>
<keyword evidence="2" id="KW-1133">Transmembrane helix</keyword>
<dbReference type="PANTHER" id="PTHR43205:SF7">
    <property type="entry name" value="PROSTAGLANDIN REDUCTASE 1"/>
    <property type="match status" value="1"/>
</dbReference>
<reference evidence="4 5" key="1">
    <citation type="submission" date="2020-08" db="EMBL/GenBank/DDBJ databases">
        <title>Genomic Encyclopedia of Type Strains, Phase IV (KMG-IV): sequencing the most valuable type-strain genomes for metagenomic binning, comparative biology and taxonomic classification.</title>
        <authorList>
            <person name="Goeker M."/>
        </authorList>
    </citation>
    <scope>NUCLEOTIDE SEQUENCE [LARGE SCALE GENOMIC DNA]</scope>
    <source>
        <strain evidence="4 5">DSM 19612</strain>
    </source>
</reference>
<dbReference type="Proteomes" id="UP000581688">
    <property type="component" value="Unassembled WGS sequence"/>
</dbReference>
<evidence type="ECO:0000313" key="5">
    <source>
        <dbReference type="Proteomes" id="UP000581688"/>
    </source>
</evidence>
<organism evidence="4 5">
    <name type="scientific">Salirhabdus euzebyi</name>
    <dbReference type="NCBI Taxonomy" id="394506"/>
    <lineage>
        <taxon>Bacteria</taxon>
        <taxon>Bacillati</taxon>
        <taxon>Bacillota</taxon>
        <taxon>Bacilli</taxon>
        <taxon>Bacillales</taxon>
        <taxon>Bacillaceae</taxon>
        <taxon>Salirhabdus</taxon>
    </lineage>
</organism>
<dbReference type="InterPro" id="IPR036291">
    <property type="entry name" value="NAD(P)-bd_dom_sf"/>
</dbReference>
<evidence type="ECO:0000256" key="2">
    <source>
        <dbReference type="SAM" id="Phobius"/>
    </source>
</evidence>
<comment type="caution">
    <text evidence="4">The sequence shown here is derived from an EMBL/GenBank/DDBJ whole genome shotgun (WGS) entry which is preliminary data.</text>
</comment>
<proteinExistence type="predicted"/>
<dbReference type="InterPro" id="IPR013149">
    <property type="entry name" value="ADH-like_C"/>
</dbReference>